<comment type="caution">
    <text evidence="1">The sequence shown here is derived from an EMBL/GenBank/DDBJ whole genome shotgun (WGS) entry which is preliminary data.</text>
</comment>
<reference evidence="1" key="1">
    <citation type="submission" date="2022-11" db="EMBL/GenBank/DDBJ databases">
        <authorList>
            <person name="Morgan W.R."/>
            <person name="Tartar A."/>
        </authorList>
    </citation>
    <scope>NUCLEOTIDE SEQUENCE</scope>
    <source>
        <strain evidence="1">ARSEF 373</strain>
    </source>
</reference>
<gene>
    <name evidence="1" type="ORF">N0F65_007266</name>
</gene>
<dbReference type="Proteomes" id="UP001146120">
    <property type="component" value="Unassembled WGS sequence"/>
</dbReference>
<evidence type="ECO:0000313" key="1">
    <source>
        <dbReference type="EMBL" id="DAZ97925.1"/>
    </source>
</evidence>
<accession>A0AAV2YSL1</accession>
<reference evidence="1" key="2">
    <citation type="journal article" date="2023" name="Microbiol Resour">
        <title>Decontamination and Annotation of the Draft Genome Sequence of the Oomycete Lagenidium giganteum ARSEF 373.</title>
        <authorList>
            <person name="Morgan W.R."/>
            <person name="Tartar A."/>
        </authorList>
    </citation>
    <scope>NUCLEOTIDE SEQUENCE</scope>
    <source>
        <strain evidence="1">ARSEF 373</strain>
    </source>
</reference>
<name>A0AAV2YSL1_9STRA</name>
<dbReference type="EMBL" id="DAKRPA010000121">
    <property type="protein sequence ID" value="DAZ97925.1"/>
    <property type="molecule type" value="Genomic_DNA"/>
</dbReference>
<protein>
    <submittedName>
        <fullName evidence="1">Uncharacterized protein</fullName>
    </submittedName>
</protein>
<evidence type="ECO:0000313" key="2">
    <source>
        <dbReference type="Proteomes" id="UP001146120"/>
    </source>
</evidence>
<proteinExistence type="predicted"/>
<dbReference type="AlphaFoldDB" id="A0AAV2YSL1"/>
<sequence>MAKSDFVQAQNLKALIQNESLDEASTAPLANLFVQVMSINREYEYDECGKAPHTAHRKRCLPCNHGRLLCASEQGGCSSPPQ</sequence>
<keyword evidence="2" id="KW-1185">Reference proteome</keyword>
<organism evidence="1 2">
    <name type="scientific">Lagenidium giganteum</name>
    <dbReference type="NCBI Taxonomy" id="4803"/>
    <lineage>
        <taxon>Eukaryota</taxon>
        <taxon>Sar</taxon>
        <taxon>Stramenopiles</taxon>
        <taxon>Oomycota</taxon>
        <taxon>Peronosporomycetes</taxon>
        <taxon>Pythiales</taxon>
        <taxon>Pythiaceae</taxon>
    </lineage>
</organism>